<dbReference type="RefSeq" id="WP_145417750.1">
    <property type="nucleotide sequence ID" value="NZ_CP036526.1"/>
</dbReference>
<keyword evidence="2 5" id="KW-0812">Transmembrane</keyword>
<evidence type="ECO:0000256" key="4">
    <source>
        <dbReference type="ARBA" id="ARBA00023136"/>
    </source>
</evidence>
<name>A0A517NT07_9BACT</name>
<feature type="transmembrane region" description="Helical" evidence="5">
    <location>
        <begin position="12"/>
        <end position="31"/>
    </location>
</feature>
<dbReference type="InterPro" id="IPR002178">
    <property type="entry name" value="PTS_EIIA_type-2_dom"/>
</dbReference>
<feature type="transmembrane region" description="Helical" evidence="5">
    <location>
        <begin position="167"/>
        <end position="190"/>
    </location>
</feature>
<evidence type="ECO:0000256" key="1">
    <source>
        <dbReference type="ARBA" id="ARBA00004141"/>
    </source>
</evidence>
<dbReference type="AlphaFoldDB" id="A0A517NT07"/>
<feature type="transmembrane region" description="Helical" evidence="5">
    <location>
        <begin position="134"/>
        <end position="155"/>
    </location>
</feature>
<dbReference type="PANTHER" id="PTHR43021:SF2">
    <property type="entry name" value="CATION_H+ EXCHANGER DOMAIN-CONTAINING PROTEIN"/>
    <property type="match status" value="1"/>
</dbReference>
<comment type="subcellular location">
    <subcellularLocation>
        <location evidence="1">Membrane</location>
        <topology evidence="1">Multi-pass membrane protein</topology>
    </subcellularLocation>
</comment>
<keyword evidence="4 5" id="KW-0472">Membrane</keyword>
<proteinExistence type="predicted"/>
<dbReference type="PANTHER" id="PTHR43021">
    <property type="entry name" value="NA(+)/H(+) ANTIPORTER-RELATED"/>
    <property type="match status" value="1"/>
</dbReference>
<dbReference type="Proteomes" id="UP000319817">
    <property type="component" value="Chromosome"/>
</dbReference>
<dbReference type="EMBL" id="CP036526">
    <property type="protein sequence ID" value="QDT10245.1"/>
    <property type="molecule type" value="Genomic_DNA"/>
</dbReference>
<dbReference type="Pfam" id="PF00999">
    <property type="entry name" value="Na_H_Exchanger"/>
    <property type="match status" value="1"/>
</dbReference>
<feature type="transmembrane region" description="Helical" evidence="5">
    <location>
        <begin position="101"/>
        <end position="122"/>
    </location>
</feature>
<feature type="transmembrane region" description="Helical" evidence="5">
    <location>
        <begin position="377"/>
        <end position="394"/>
    </location>
</feature>
<feature type="transmembrane region" description="Helical" evidence="5">
    <location>
        <begin position="68"/>
        <end position="89"/>
    </location>
</feature>
<keyword evidence="3 5" id="KW-1133">Transmembrane helix</keyword>
<organism evidence="7 8">
    <name type="scientific">Stieleria marina</name>
    <dbReference type="NCBI Taxonomy" id="1930275"/>
    <lineage>
        <taxon>Bacteria</taxon>
        <taxon>Pseudomonadati</taxon>
        <taxon>Planctomycetota</taxon>
        <taxon>Planctomycetia</taxon>
        <taxon>Pirellulales</taxon>
        <taxon>Pirellulaceae</taxon>
        <taxon>Stieleria</taxon>
    </lineage>
</organism>
<dbReference type="Gene3D" id="3.40.930.10">
    <property type="entry name" value="Mannitol-specific EII, Chain A"/>
    <property type="match status" value="1"/>
</dbReference>
<gene>
    <name evidence="7" type="primary">fruA_1</name>
    <name evidence="7" type="ORF">K239x_22010</name>
</gene>
<feature type="transmembrane region" description="Helical" evidence="5">
    <location>
        <begin position="228"/>
        <end position="246"/>
    </location>
</feature>
<accession>A0A517NT07</accession>
<feature type="transmembrane region" description="Helical" evidence="5">
    <location>
        <begin position="252"/>
        <end position="269"/>
    </location>
</feature>
<dbReference type="GO" id="GO:0016020">
    <property type="term" value="C:membrane"/>
    <property type="evidence" value="ECO:0007669"/>
    <property type="project" value="UniProtKB-SubCell"/>
</dbReference>
<dbReference type="InterPro" id="IPR016152">
    <property type="entry name" value="PTrfase/Anion_transptr"/>
</dbReference>
<feature type="transmembrane region" description="Helical" evidence="5">
    <location>
        <begin position="345"/>
        <end position="365"/>
    </location>
</feature>
<evidence type="ECO:0000313" key="8">
    <source>
        <dbReference type="Proteomes" id="UP000319817"/>
    </source>
</evidence>
<dbReference type="GO" id="GO:1902600">
    <property type="term" value="P:proton transmembrane transport"/>
    <property type="evidence" value="ECO:0007669"/>
    <property type="project" value="InterPro"/>
</dbReference>
<reference evidence="7 8" key="1">
    <citation type="submission" date="2019-02" db="EMBL/GenBank/DDBJ databases">
        <title>Deep-cultivation of Planctomycetes and their phenomic and genomic characterization uncovers novel biology.</title>
        <authorList>
            <person name="Wiegand S."/>
            <person name="Jogler M."/>
            <person name="Boedeker C."/>
            <person name="Pinto D."/>
            <person name="Vollmers J."/>
            <person name="Rivas-Marin E."/>
            <person name="Kohn T."/>
            <person name="Peeters S.H."/>
            <person name="Heuer A."/>
            <person name="Rast P."/>
            <person name="Oberbeckmann S."/>
            <person name="Bunk B."/>
            <person name="Jeske O."/>
            <person name="Meyerdierks A."/>
            <person name="Storesund J.E."/>
            <person name="Kallscheuer N."/>
            <person name="Luecker S."/>
            <person name="Lage O.M."/>
            <person name="Pohl T."/>
            <person name="Merkel B.J."/>
            <person name="Hornburger P."/>
            <person name="Mueller R.-W."/>
            <person name="Bruemmer F."/>
            <person name="Labrenz M."/>
            <person name="Spormann A.M."/>
            <person name="Op den Camp H."/>
            <person name="Overmann J."/>
            <person name="Amann R."/>
            <person name="Jetten M.S.M."/>
            <person name="Mascher T."/>
            <person name="Medema M.H."/>
            <person name="Devos D.P."/>
            <person name="Kaster A.-K."/>
            <person name="Ovreas L."/>
            <person name="Rohde M."/>
            <person name="Galperin M.Y."/>
            <person name="Jogler C."/>
        </authorList>
    </citation>
    <scope>NUCLEOTIDE SEQUENCE [LARGE SCALE GENOMIC DNA]</scope>
    <source>
        <strain evidence="7 8">K23_9</strain>
    </source>
</reference>
<dbReference type="GO" id="GO:0015297">
    <property type="term" value="F:antiporter activity"/>
    <property type="evidence" value="ECO:0007669"/>
    <property type="project" value="InterPro"/>
</dbReference>
<protein>
    <submittedName>
        <fullName evidence="7">PTS system fructose-specific EIIABC component</fullName>
    </submittedName>
</protein>
<dbReference type="InterPro" id="IPR038770">
    <property type="entry name" value="Na+/solute_symporter_sf"/>
</dbReference>
<evidence type="ECO:0000256" key="5">
    <source>
        <dbReference type="SAM" id="Phobius"/>
    </source>
</evidence>
<sequence length="593" mass="63133">MFLFGDLHFDDPLLNMATVLVAGIIGGEIFAAIKLPKVTGWIATGILLRQIALPGMDTGLDAKALDRFLPYMHFVLGFIAFTVGATLYFASLRNTGKRIGLLLLGEALVTPLIVGIALYFIGPLLPGGESMTKHPAVLLAAIAIAGAPGTTVLVIQEARSRGILTRTLLAAIGLIDMVAVAIFVFVTTVLGDQSGWLHAFQSVCIQFAVTLVIGTACALIAIGLTRTFVSPAFLGPTMVAVVLASWGLAAGFGTSGGILACTFAGIVVTNLRHDLVRSCEAYLQTISGALFALFFTFAGMRLDFGLVPHAVALVVLYFVARLIGKCVSAYAAMTLAGMTQSVRNYLGIALLPHGGVAVGLILLVAEDGSGFSDEIKVLVNTVGLSALAINQLLGPSATRFSLIRSGESHKDRARLLDFLQEHRITVGLTGSAPEATIRQLADQLYSTSGMTIPQEEFVQMVLRRDADQTTCLGRGLMIPHAILDDGDEIKGVLGISSQGLDFDAPDGRRIHAVLLLATPQLERKRHLQVLAAFATAITRDTNLAEQLYHAHSPAHAYDVLHADEQADLNYFLEDAAEQAGLRENEVSIKRKAR</sequence>
<dbReference type="InterPro" id="IPR006153">
    <property type="entry name" value="Cation/H_exchanger_TM"/>
</dbReference>
<keyword evidence="8" id="KW-1185">Reference proteome</keyword>
<dbReference type="SUPFAM" id="SSF55804">
    <property type="entry name" value="Phoshotransferase/anion transport protein"/>
    <property type="match status" value="1"/>
</dbReference>
<evidence type="ECO:0000256" key="3">
    <source>
        <dbReference type="ARBA" id="ARBA00022989"/>
    </source>
</evidence>
<evidence type="ECO:0000259" key="6">
    <source>
        <dbReference type="PROSITE" id="PS51094"/>
    </source>
</evidence>
<feature type="transmembrane region" description="Helical" evidence="5">
    <location>
        <begin position="281"/>
        <end position="300"/>
    </location>
</feature>
<feature type="transmembrane region" description="Helical" evidence="5">
    <location>
        <begin position="306"/>
        <end position="324"/>
    </location>
</feature>
<feature type="domain" description="PTS EIIA type-2" evidence="6">
    <location>
        <begin position="417"/>
        <end position="563"/>
    </location>
</feature>
<dbReference type="Pfam" id="PF00359">
    <property type="entry name" value="PTS_EIIA_2"/>
    <property type="match status" value="1"/>
</dbReference>
<dbReference type="OrthoDB" id="9783404at2"/>
<dbReference type="PROSITE" id="PS51094">
    <property type="entry name" value="PTS_EIIA_TYPE_2"/>
    <property type="match status" value="1"/>
</dbReference>
<dbReference type="Gene3D" id="1.20.1530.20">
    <property type="match status" value="1"/>
</dbReference>
<evidence type="ECO:0000313" key="7">
    <source>
        <dbReference type="EMBL" id="QDT10245.1"/>
    </source>
</evidence>
<feature type="transmembrane region" description="Helical" evidence="5">
    <location>
        <begin position="196"/>
        <end position="221"/>
    </location>
</feature>
<evidence type="ECO:0000256" key="2">
    <source>
        <dbReference type="ARBA" id="ARBA00022692"/>
    </source>
</evidence>